<evidence type="ECO:0000256" key="1">
    <source>
        <dbReference type="SAM" id="Phobius"/>
    </source>
</evidence>
<dbReference type="KEGG" id="psic:J4E96_14915"/>
<protein>
    <submittedName>
        <fullName evidence="2">Uncharacterized protein</fullName>
    </submittedName>
</protein>
<reference evidence="2" key="1">
    <citation type="submission" date="2021-03" db="EMBL/GenBank/DDBJ databases">
        <title>Pengzhenrongella sicca gen. nov., sp. nov., a new member of suborder Micrococcineae isolated from High-Arctic tundra soil.</title>
        <authorList>
            <person name="Peng F."/>
        </authorList>
    </citation>
    <scope>NUCLEOTIDE SEQUENCE</scope>
    <source>
        <strain evidence="2">LRZ-2</strain>
    </source>
</reference>
<dbReference type="RefSeq" id="WP_227422877.1">
    <property type="nucleotide sequence ID" value="NZ_CP071868.1"/>
</dbReference>
<dbReference type="AlphaFoldDB" id="A0A8A4ZDL5"/>
<organism evidence="2 3">
    <name type="scientific">Pengzhenrongella sicca</name>
    <dbReference type="NCBI Taxonomy" id="2819238"/>
    <lineage>
        <taxon>Bacteria</taxon>
        <taxon>Bacillati</taxon>
        <taxon>Actinomycetota</taxon>
        <taxon>Actinomycetes</taxon>
        <taxon>Micrococcales</taxon>
        <taxon>Pengzhenrongella</taxon>
    </lineage>
</organism>
<dbReference type="EMBL" id="CP071868">
    <property type="protein sequence ID" value="QTE28636.1"/>
    <property type="molecule type" value="Genomic_DNA"/>
</dbReference>
<keyword evidence="3" id="KW-1185">Reference proteome</keyword>
<gene>
    <name evidence="2" type="ORF">J4E96_14915</name>
</gene>
<feature type="transmembrane region" description="Helical" evidence="1">
    <location>
        <begin position="23"/>
        <end position="43"/>
    </location>
</feature>
<evidence type="ECO:0000313" key="3">
    <source>
        <dbReference type="Proteomes" id="UP000663937"/>
    </source>
</evidence>
<accession>A0A8A4ZDL5</accession>
<evidence type="ECO:0000313" key="2">
    <source>
        <dbReference type="EMBL" id="QTE28636.1"/>
    </source>
</evidence>
<name>A0A8A4ZDL5_9MICO</name>
<keyword evidence="1" id="KW-0812">Transmembrane</keyword>
<proteinExistence type="predicted"/>
<keyword evidence="1" id="KW-1133">Transmembrane helix</keyword>
<keyword evidence="1" id="KW-0472">Membrane</keyword>
<dbReference type="Proteomes" id="UP000663937">
    <property type="component" value="Chromosome"/>
</dbReference>
<sequence>MHAALRLAEEAAAGAHELPFEPAVFGVLGFGGLVALLLVTYAFRSVGTRH</sequence>